<protein>
    <submittedName>
        <fullName evidence="2">Uncharacterized protein</fullName>
    </submittedName>
</protein>
<evidence type="ECO:0000313" key="2">
    <source>
        <dbReference type="EMBL" id="QGM44414.1"/>
    </source>
</evidence>
<proteinExistence type="predicted"/>
<dbReference type="EMBL" id="CP046052">
    <property type="protein sequence ID" value="QGM44414.1"/>
    <property type="molecule type" value="Genomic_DNA"/>
</dbReference>
<keyword evidence="3" id="KW-1185">Reference proteome</keyword>
<name>A0A6B8K870_9HYPH</name>
<organism evidence="2 3">
    <name type="scientific">Methylocystis heyeri</name>
    <dbReference type="NCBI Taxonomy" id="391905"/>
    <lineage>
        <taxon>Bacteria</taxon>
        <taxon>Pseudomonadati</taxon>
        <taxon>Pseudomonadota</taxon>
        <taxon>Alphaproteobacteria</taxon>
        <taxon>Hyphomicrobiales</taxon>
        <taxon>Methylocystaceae</taxon>
        <taxon>Methylocystis</taxon>
    </lineage>
</organism>
<dbReference type="Proteomes" id="UP000309061">
    <property type="component" value="Chromosome"/>
</dbReference>
<feature type="transmembrane region" description="Helical" evidence="1">
    <location>
        <begin position="6"/>
        <end position="23"/>
    </location>
</feature>
<gene>
    <name evidence="2" type="ORF">H2LOC_001145</name>
</gene>
<accession>A0A6B8K870</accession>
<dbReference type="AlphaFoldDB" id="A0A6B8K870"/>
<evidence type="ECO:0000313" key="3">
    <source>
        <dbReference type="Proteomes" id="UP000309061"/>
    </source>
</evidence>
<reference evidence="2 3" key="1">
    <citation type="submission" date="2019-11" db="EMBL/GenBank/DDBJ databases">
        <title>The genome sequence of Methylocystis heyeri.</title>
        <authorList>
            <person name="Oshkin I.Y."/>
            <person name="Miroshnikov K."/>
            <person name="Dedysh S.N."/>
        </authorList>
    </citation>
    <scope>NUCLEOTIDE SEQUENCE [LARGE SCALE GENOMIC DNA]</scope>
    <source>
        <strain evidence="2 3">H2</strain>
    </source>
</reference>
<dbReference type="RefSeq" id="WP_136494718.1">
    <property type="nucleotide sequence ID" value="NZ_CP046052.1"/>
</dbReference>
<evidence type="ECO:0000256" key="1">
    <source>
        <dbReference type="SAM" id="Phobius"/>
    </source>
</evidence>
<dbReference type="KEGG" id="mhey:H2LOC_001145"/>
<keyword evidence="1" id="KW-0812">Transmembrane</keyword>
<keyword evidence="1" id="KW-1133">Transmembrane helix</keyword>
<sequence>MNSLKYLVFLGIWIAGVIFYANMDREAIGRSNEKYEREINDLSVPPTLGARIEDPSWSIAYWISADKKDADCVTADEYMDHNAESKTVTQRGHTKTYYLSEYIDSCRNRVKRALEQVTPPVRKWCAYRHTSPRLETLCHEWEQNKDIYISRMNKLDGPTLARYAAFIGK</sequence>
<keyword evidence="1" id="KW-0472">Membrane</keyword>